<dbReference type="Proteomes" id="UP001597419">
    <property type="component" value="Unassembled WGS sequence"/>
</dbReference>
<protein>
    <submittedName>
        <fullName evidence="2">CPCC family cysteine-rich protein</fullName>
    </submittedName>
</protein>
<evidence type="ECO:0000313" key="2">
    <source>
        <dbReference type="EMBL" id="MFD2460744.1"/>
    </source>
</evidence>
<evidence type="ECO:0000259" key="1">
    <source>
        <dbReference type="Pfam" id="PF14206"/>
    </source>
</evidence>
<proteinExistence type="predicted"/>
<dbReference type="Pfam" id="PF14206">
    <property type="entry name" value="Cys_rich_CPCC"/>
    <property type="match status" value="1"/>
</dbReference>
<organism evidence="2 3">
    <name type="scientific">Amycolatopsis samaneae</name>
    <dbReference type="NCBI Taxonomy" id="664691"/>
    <lineage>
        <taxon>Bacteria</taxon>
        <taxon>Bacillati</taxon>
        <taxon>Actinomycetota</taxon>
        <taxon>Actinomycetes</taxon>
        <taxon>Pseudonocardiales</taxon>
        <taxon>Pseudonocardiaceae</taxon>
        <taxon>Amycolatopsis</taxon>
    </lineage>
</organism>
<reference evidence="3" key="1">
    <citation type="journal article" date="2019" name="Int. J. Syst. Evol. Microbiol.">
        <title>The Global Catalogue of Microorganisms (GCM) 10K type strain sequencing project: providing services to taxonomists for standard genome sequencing and annotation.</title>
        <authorList>
            <consortium name="The Broad Institute Genomics Platform"/>
            <consortium name="The Broad Institute Genome Sequencing Center for Infectious Disease"/>
            <person name="Wu L."/>
            <person name="Ma J."/>
        </authorList>
    </citation>
    <scope>NUCLEOTIDE SEQUENCE [LARGE SCALE GENOMIC DNA]</scope>
    <source>
        <strain evidence="3">CGMCC 4.7643</strain>
    </source>
</reference>
<accession>A0ABW5GIT1</accession>
<dbReference type="RefSeq" id="WP_345394240.1">
    <property type="nucleotide sequence ID" value="NZ_BAABHG010000006.1"/>
</dbReference>
<comment type="caution">
    <text evidence="2">The sequence shown here is derived from an EMBL/GenBank/DDBJ whole genome shotgun (WGS) entry which is preliminary data.</text>
</comment>
<feature type="domain" description="Cysteine-rich CPCC" evidence="1">
    <location>
        <begin position="15"/>
        <end position="90"/>
    </location>
</feature>
<evidence type="ECO:0000313" key="3">
    <source>
        <dbReference type="Proteomes" id="UP001597419"/>
    </source>
</evidence>
<sequence>MHFVNVRRPAEGGPYACPCCGYLTLEERGGYQICPVCFWEDDGQDAHDADEVRGGPNGALSLTQARANFTRIGACRERDLPQVRPPRDDEHPLKPR</sequence>
<dbReference type="EMBL" id="JBHUKU010000009">
    <property type="protein sequence ID" value="MFD2460744.1"/>
    <property type="molecule type" value="Genomic_DNA"/>
</dbReference>
<name>A0ABW5GIT1_9PSEU</name>
<gene>
    <name evidence="2" type="ORF">ACFSYJ_19215</name>
</gene>
<keyword evidence="3" id="KW-1185">Reference proteome</keyword>
<dbReference type="InterPro" id="IPR025983">
    <property type="entry name" value="Cys_rich_CPCC"/>
</dbReference>